<reference evidence="3" key="1">
    <citation type="journal article" date="2019" name="Int. J. Syst. Evol. Microbiol.">
        <title>The Global Catalogue of Microorganisms (GCM) 10K type strain sequencing project: providing services to taxonomists for standard genome sequencing and annotation.</title>
        <authorList>
            <consortium name="The Broad Institute Genomics Platform"/>
            <consortium name="The Broad Institute Genome Sequencing Center for Infectious Disease"/>
            <person name="Wu L."/>
            <person name="Ma J."/>
        </authorList>
    </citation>
    <scope>NUCLEOTIDE SEQUENCE [LARGE SCALE GENOMIC DNA]</scope>
    <source>
        <strain evidence="3">JCM 18959</strain>
    </source>
</reference>
<evidence type="ECO:0000256" key="1">
    <source>
        <dbReference type="SAM" id="SignalP"/>
    </source>
</evidence>
<evidence type="ECO:0000313" key="3">
    <source>
        <dbReference type="Proteomes" id="UP001501407"/>
    </source>
</evidence>
<protein>
    <recommendedName>
        <fullName evidence="4">Flp pilus-assembly TadG-like N-terminal domain-containing protein</fullName>
    </recommendedName>
</protein>
<evidence type="ECO:0008006" key="4">
    <source>
        <dbReference type="Google" id="ProtNLM"/>
    </source>
</evidence>
<keyword evidence="1" id="KW-0732">Signal</keyword>
<dbReference type="EMBL" id="BAABKZ010000005">
    <property type="protein sequence ID" value="GAA5097112.1"/>
    <property type="molecule type" value="Genomic_DNA"/>
</dbReference>
<dbReference type="RefSeq" id="WP_194415882.1">
    <property type="nucleotide sequence ID" value="NZ_BAABKZ010000005.1"/>
</dbReference>
<feature type="signal peptide" evidence="1">
    <location>
        <begin position="1"/>
        <end position="20"/>
    </location>
</feature>
<feature type="chain" id="PRO_5045117641" description="Flp pilus-assembly TadG-like N-terminal domain-containing protein" evidence="1">
    <location>
        <begin position="21"/>
        <end position="298"/>
    </location>
</feature>
<name>A0ABP9MLE5_9MICO</name>
<gene>
    <name evidence="2" type="ORF">GCM10025760_30900</name>
</gene>
<keyword evidence="3" id="KW-1185">Reference proteome</keyword>
<accession>A0ABP9MLE5</accession>
<dbReference type="Proteomes" id="UP001501407">
    <property type="component" value="Unassembled WGS sequence"/>
</dbReference>
<sequence>MLIVVLVVMLVLSMAGLALAVIVTETTGALVGNRDVAEARAAADAGIAAAVATARSADGPCGIETSASDPQYSAESECGDGAVTFTSTGTGSAGAVTVTEAVYLIPWVDYSFDAAEWPGWDAPVRGACDFPALPPADAVAEIEELTEPTVIDLRNCGRIDLDGVELEIQTDVALIVDGLSGRNLTVRSSDGVDHAFHIIAPDDTVDQQPTCPDESRSISLRNVFLDEKVSGQVYSPCTITLGRRFAPVSRWNGQVYGGEVDWIGSTPPSLILAERSVDVPGLSLAPTLGPIVSQRDVR</sequence>
<organism evidence="2 3">
    <name type="scientific">Microbacterium yannicii</name>
    <dbReference type="NCBI Taxonomy" id="671622"/>
    <lineage>
        <taxon>Bacteria</taxon>
        <taxon>Bacillati</taxon>
        <taxon>Actinomycetota</taxon>
        <taxon>Actinomycetes</taxon>
        <taxon>Micrococcales</taxon>
        <taxon>Microbacteriaceae</taxon>
        <taxon>Microbacterium</taxon>
    </lineage>
</organism>
<evidence type="ECO:0000313" key="2">
    <source>
        <dbReference type="EMBL" id="GAA5097112.1"/>
    </source>
</evidence>
<proteinExistence type="predicted"/>
<comment type="caution">
    <text evidence="2">The sequence shown here is derived from an EMBL/GenBank/DDBJ whole genome shotgun (WGS) entry which is preliminary data.</text>
</comment>